<gene>
    <name evidence="2" type="ORF">WDV06_22545</name>
</gene>
<dbReference type="RefSeq" id="WP_395511579.1">
    <property type="nucleotide sequence ID" value="NZ_JBBDHD010000063.1"/>
</dbReference>
<dbReference type="Proteomes" id="UP001610631">
    <property type="component" value="Unassembled WGS sequence"/>
</dbReference>
<keyword evidence="1" id="KW-0812">Transmembrane</keyword>
<reference evidence="2 3" key="1">
    <citation type="submission" date="2024-03" db="EMBL/GenBank/DDBJ databases">
        <title>Whole genome sequencing of Streptomyces racemochromogenes, to identify antimicrobial biosynthetic gene clusters.</title>
        <authorList>
            <person name="Suryawanshi P."/>
            <person name="Krishnaraj P.U."/>
            <person name="Arun Y.P."/>
            <person name="Suryawanshi M.P."/>
            <person name="Rakshit O."/>
        </authorList>
    </citation>
    <scope>NUCLEOTIDE SEQUENCE [LARGE SCALE GENOMIC DNA]</scope>
    <source>
        <strain evidence="2 3">AUDT626</strain>
    </source>
</reference>
<feature type="transmembrane region" description="Helical" evidence="1">
    <location>
        <begin position="71"/>
        <end position="88"/>
    </location>
</feature>
<accession>A0ABW7PHI7</accession>
<keyword evidence="1" id="KW-1133">Transmembrane helix</keyword>
<keyword evidence="3" id="KW-1185">Reference proteome</keyword>
<keyword evidence="1" id="KW-0472">Membrane</keyword>
<comment type="caution">
    <text evidence="2">The sequence shown here is derived from an EMBL/GenBank/DDBJ whole genome shotgun (WGS) entry which is preliminary data.</text>
</comment>
<evidence type="ECO:0000256" key="1">
    <source>
        <dbReference type="SAM" id="Phobius"/>
    </source>
</evidence>
<organism evidence="2 3">
    <name type="scientific">Streptomyces racemochromogenes</name>
    <dbReference type="NCBI Taxonomy" id="67353"/>
    <lineage>
        <taxon>Bacteria</taxon>
        <taxon>Bacillati</taxon>
        <taxon>Actinomycetota</taxon>
        <taxon>Actinomycetes</taxon>
        <taxon>Kitasatosporales</taxon>
        <taxon>Streptomycetaceae</taxon>
        <taxon>Streptomyces</taxon>
    </lineage>
</organism>
<name>A0ABW7PHI7_9ACTN</name>
<proteinExistence type="predicted"/>
<evidence type="ECO:0000313" key="3">
    <source>
        <dbReference type="Proteomes" id="UP001610631"/>
    </source>
</evidence>
<feature type="transmembrane region" description="Helical" evidence="1">
    <location>
        <begin position="108"/>
        <end position="127"/>
    </location>
</feature>
<protein>
    <submittedName>
        <fullName evidence="2">Uncharacterized protein</fullName>
    </submittedName>
</protein>
<dbReference type="EMBL" id="JBBDHD010000063">
    <property type="protein sequence ID" value="MFH7597863.1"/>
    <property type="molecule type" value="Genomic_DNA"/>
</dbReference>
<sequence length="138" mass="14390">MSGPRCVTGGFGLALAGWGGWLLLRQPEPWRIAVWLGGAVLVHDALVAPLVLAAAALAASAGLRPRGFPRAVLIVAGSLTVIALPPLLRPGGVANPTVLPLDYPRNWLLAMAALALVALGHVAARAARRRLRRAHREG</sequence>
<evidence type="ECO:0000313" key="2">
    <source>
        <dbReference type="EMBL" id="MFH7597863.1"/>
    </source>
</evidence>
<feature type="transmembrane region" description="Helical" evidence="1">
    <location>
        <begin position="35"/>
        <end position="59"/>
    </location>
</feature>